<keyword evidence="6" id="KW-1185">Reference proteome</keyword>
<dbReference type="AlphaFoldDB" id="A0A4P6WQ25"/>
<feature type="domain" description="Phosphoribosyl-dephospho-CoA transferase MdcG C-terminal" evidence="3">
    <location>
        <begin position="97"/>
        <end position="200"/>
    </location>
</feature>
<evidence type="ECO:0000259" key="4">
    <source>
        <dbReference type="Pfam" id="PF20866"/>
    </source>
</evidence>
<protein>
    <submittedName>
        <fullName evidence="5">Malonate decarboxylase holo-ACP synthase</fullName>
    </submittedName>
</protein>
<proteinExistence type="predicted"/>
<dbReference type="InterPro" id="IPR049180">
    <property type="entry name" value="MdcG_C"/>
</dbReference>
<keyword evidence="1" id="KW-0808">Transferase</keyword>
<accession>A0A4P6WQ25</accession>
<evidence type="ECO:0000256" key="1">
    <source>
        <dbReference type="ARBA" id="ARBA00022679"/>
    </source>
</evidence>
<dbReference type="RefSeq" id="WP_133087052.1">
    <property type="nucleotide sequence ID" value="NZ_CP037864.1"/>
</dbReference>
<dbReference type="EMBL" id="CP037864">
    <property type="protein sequence ID" value="QBM25374.1"/>
    <property type="molecule type" value="Genomic_DNA"/>
</dbReference>
<evidence type="ECO:0000313" key="6">
    <source>
        <dbReference type="Proteomes" id="UP000293850"/>
    </source>
</evidence>
<dbReference type="Pfam" id="PF20866">
    <property type="entry name" value="MdcG_N"/>
    <property type="match status" value="1"/>
</dbReference>
<sequence length="206" mass="22697">MSTTLRPHDLIWLNARDALEDVTETWVDTVWHSGLPVVVRRDVDAQGRIPVGVRGMKRDQRAAGWVNAEAVVRVCSPESLVDPLSLLRSPFISQPPLQVALLLAQQAWPWTWGITGSTGYALATGIPVIHAASDLDLLIRAPQPLSREALEKWLQQLAGGLCRADTQVDTPCGGFALNEWLRDGKTLLKTSQGPQLVRDPWGREES</sequence>
<dbReference type="InterPro" id="IPR017557">
    <property type="entry name" value="Holo-ACP_synthase"/>
</dbReference>
<evidence type="ECO:0000256" key="2">
    <source>
        <dbReference type="ARBA" id="ARBA00022695"/>
    </source>
</evidence>
<dbReference type="InterPro" id="IPR048903">
    <property type="entry name" value="MdcG_N"/>
</dbReference>
<gene>
    <name evidence="5" type="ORF">E1B03_24260</name>
</gene>
<name>A0A4P6WQ25_9ENTR</name>
<dbReference type="GO" id="GO:0016779">
    <property type="term" value="F:nucleotidyltransferase activity"/>
    <property type="evidence" value="ECO:0007669"/>
    <property type="project" value="UniProtKB-KW"/>
</dbReference>
<keyword evidence="2" id="KW-0548">Nucleotidyltransferase</keyword>
<dbReference type="Proteomes" id="UP000293850">
    <property type="component" value="Chromosome"/>
</dbReference>
<evidence type="ECO:0000313" key="5">
    <source>
        <dbReference type="EMBL" id="QBM25374.1"/>
    </source>
</evidence>
<dbReference type="NCBIfam" id="TIGR03135">
    <property type="entry name" value="malonate_mdcG"/>
    <property type="match status" value="1"/>
</dbReference>
<dbReference type="NCBIfam" id="NF002332">
    <property type="entry name" value="PRK01293.1"/>
    <property type="match status" value="1"/>
</dbReference>
<dbReference type="KEGG" id="cars:E1B03_24260"/>
<feature type="domain" description="Phosphoribosyl-dephospho-CoA transferase MdcG N-terminal" evidence="4">
    <location>
        <begin position="6"/>
        <end position="77"/>
    </location>
</feature>
<organism evidence="5 6">
    <name type="scientific">Citrobacter arsenatis</name>
    <dbReference type="NCBI Taxonomy" id="2546350"/>
    <lineage>
        <taxon>Bacteria</taxon>
        <taxon>Pseudomonadati</taxon>
        <taxon>Pseudomonadota</taxon>
        <taxon>Gammaproteobacteria</taxon>
        <taxon>Enterobacterales</taxon>
        <taxon>Enterobacteriaceae</taxon>
        <taxon>Citrobacter</taxon>
    </lineage>
</organism>
<evidence type="ECO:0000259" key="3">
    <source>
        <dbReference type="Pfam" id="PF10620"/>
    </source>
</evidence>
<dbReference type="Pfam" id="PF10620">
    <property type="entry name" value="MdcG"/>
    <property type="match status" value="1"/>
</dbReference>
<reference evidence="5 6" key="1">
    <citation type="submission" date="2019-03" db="EMBL/GenBank/DDBJ databases">
        <title>Complete genome sequence of an arsenate-respiring bacteria, Citrobacter sp. LY-1.</title>
        <authorList>
            <person name="Wang H."/>
            <person name="Liu Y."/>
            <person name="Li Q."/>
            <person name="Huang J."/>
        </authorList>
    </citation>
    <scope>NUCLEOTIDE SEQUENCE [LARGE SCALE GENOMIC DNA]</scope>
    <source>
        <strain evidence="5 6">LY-1</strain>
    </source>
</reference>